<keyword evidence="1" id="KW-1133">Transmembrane helix</keyword>
<reference evidence="2" key="1">
    <citation type="submission" date="2022-01" db="EMBL/GenBank/DDBJ databases">
        <title>Paenibacillus spongiae sp. nov., isolated from marine sponge.</title>
        <authorList>
            <person name="Li Z."/>
            <person name="Zhang M."/>
        </authorList>
    </citation>
    <scope>NUCLEOTIDE SEQUENCE</scope>
    <source>
        <strain evidence="2">PHS-Z3</strain>
    </source>
</reference>
<accession>A0ABY5SCG4</accession>
<evidence type="ECO:0000313" key="2">
    <source>
        <dbReference type="EMBL" id="UVI31223.1"/>
    </source>
</evidence>
<dbReference type="Proteomes" id="UP001057877">
    <property type="component" value="Chromosome"/>
</dbReference>
<sequence>MDIWGLMALIGVFVVVVVIGGLLNGESPGNVFGLLWRIAKKVIGFVIVIVLFPVIIAISVFNPKWAVPERYKKLIK</sequence>
<name>A0ABY5SCG4_9BACL</name>
<dbReference type="EMBL" id="CP091430">
    <property type="protein sequence ID" value="UVI31223.1"/>
    <property type="molecule type" value="Genomic_DNA"/>
</dbReference>
<protein>
    <submittedName>
        <fullName evidence="2">Uncharacterized protein</fullName>
    </submittedName>
</protein>
<keyword evidence="1" id="KW-0812">Transmembrane</keyword>
<gene>
    <name evidence="2" type="ORF">L1F29_05100</name>
</gene>
<feature type="transmembrane region" description="Helical" evidence="1">
    <location>
        <begin position="43"/>
        <end position="61"/>
    </location>
</feature>
<dbReference type="RefSeq" id="WP_258387287.1">
    <property type="nucleotide sequence ID" value="NZ_CP091430.1"/>
</dbReference>
<evidence type="ECO:0000256" key="1">
    <source>
        <dbReference type="SAM" id="Phobius"/>
    </source>
</evidence>
<proteinExistence type="predicted"/>
<keyword evidence="3" id="KW-1185">Reference proteome</keyword>
<organism evidence="2 3">
    <name type="scientific">Paenibacillus spongiae</name>
    <dbReference type="NCBI Taxonomy" id="2909671"/>
    <lineage>
        <taxon>Bacteria</taxon>
        <taxon>Bacillati</taxon>
        <taxon>Bacillota</taxon>
        <taxon>Bacilli</taxon>
        <taxon>Bacillales</taxon>
        <taxon>Paenibacillaceae</taxon>
        <taxon>Paenibacillus</taxon>
    </lineage>
</organism>
<evidence type="ECO:0000313" key="3">
    <source>
        <dbReference type="Proteomes" id="UP001057877"/>
    </source>
</evidence>
<keyword evidence="1" id="KW-0472">Membrane</keyword>
<feature type="transmembrane region" description="Helical" evidence="1">
    <location>
        <begin position="6"/>
        <end position="23"/>
    </location>
</feature>